<dbReference type="eggNOG" id="COG1132">
    <property type="taxonomic scope" value="Bacteria"/>
</dbReference>
<proteinExistence type="predicted"/>
<protein>
    <submittedName>
        <fullName evidence="1">SMC domain-containing protein</fullName>
    </submittedName>
</protein>
<dbReference type="SUPFAM" id="SSF52540">
    <property type="entry name" value="P-loop containing nucleoside triphosphate hydrolases"/>
    <property type="match status" value="1"/>
</dbReference>
<name>K0EMY8_NOCB7</name>
<reference evidence="1 2" key="1">
    <citation type="journal article" date="2012" name="J. Bacteriol.">
        <title>Complete genome sequence of Nocardia brasiliensis HUJEG-1.</title>
        <authorList>
            <person name="Vera-Cabrera L."/>
            <person name="Ortiz-Lopez R."/>
            <person name="Elizondo-Gonzalez R."/>
            <person name="Perez-Maya A.A."/>
            <person name="Ocampo-Candiani J."/>
        </authorList>
    </citation>
    <scope>NUCLEOTIDE SEQUENCE [LARGE SCALE GENOMIC DNA]</scope>
    <source>
        <strain evidence="2">ATCC 700358</strain>
    </source>
</reference>
<dbReference type="Proteomes" id="UP000006304">
    <property type="component" value="Chromosome"/>
</dbReference>
<dbReference type="STRING" id="1133849.O3I_003995"/>
<accession>K0EMY8</accession>
<dbReference type="AlphaFoldDB" id="K0EMY8"/>
<dbReference type="KEGG" id="nbr:O3I_003995"/>
<dbReference type="InterPro" id="IPR027417">
    <property type="entry name" value="P-loop_NTPase"/>
</dbReference>
<evidence type="ECO:0000313" key="2">
    <source>
        <dbReference type="Proteomes" id="UP000006304"/>
    </source>
</evidence>
<dbReference type="EMBL" id="CP003876">
    <property type="protein sequence ID" value="AFT98761.1"/>
    <property type="molecule type" value="Genomic_DNA"/>
</dbReference>
<dbReference type="Gene3D" id="3.40.50.300">
    <property type="entry name" value="P-loop containing nucleotide triphosphate hydrolases"/>
    <property type="match status" value="1"/>
</dbReference>
<sequence length="342" mass="37897">MLRQYLERSSREIANLREQVGALATDLVVPGPQHDADMRMIQSVLRMCTEVADRRLTKATREFREFSESTDVARPSDGGSPIEIALTRQRAVVLLETESKGVAARIEEQAELAKGYFEDYTKKSSKSDRHKRKTSAIEILNEVKQFFEQARAGLNEFGREDFQKAINDTYSDLIAKPFEIRVGDDFGIAVGAAGKGNSMPVSQSEKVLLLIAFLGAIARLAPQYEEIARNNQQLQRAGVVRTSRKNGFPVVLDSPTSALDTEYEAEVVKALPKLLPQVVIIVSAKSVEAWESISSQIGCVSIMELTSHVTNNRTVSWSGKDHLYGIQDDGVDPARTRINKIG</sequence>
<keyword evidence="2" id="KW-1185">Reference proteome</keyword>
<evidence type="ECO:0000313" key="1">
    <source>
        <dbReference type="EMBL" id="AFT98761.1"/>
    </source>
</evidence>
<organism evidence="1 2">
    <name type="scientific">Nocardia brasiliensis (strain ATCC 700358 / HUJEG-1)</name>
    <dbReference type="NCBI Taxonomy" id="1133849"/>
    <lineage>
        <taxon>Bacteria</taxon>
        <taxon>Bacillati</taxon>
        <taxon>Actinomycetota</taxon>
        <taxon>Actinomycetes</taxon>
        <taxon>Mycobacteriales</taxon>
        <taxon>Nocardiaceae</taxon>
        <taxon>Nocardia</taxon>
    </lineage>
</organism>
<gene>
    <name evidence="1" type="ORF">O3I_003995</name>
</gene>
<dbReference type="HOGENOM" id="CLU_810942_0_0_11"/>